<dbReference type="PANTHER" id="PTHR45436:SF8">
    <property type="entry name" value="HISTIDINE KINASE"/>
    <property type="match status" value="1"/>
</dbReference>
<feature type="domain" description="Histidine kinase" evidence="12">
    <location>
        <begin position="240"/>
        <end position="455"/>
    </location>
</feature>
<keyword evidence="6 11" id="KW-0812">Transmembrane</keyword>
<dbReference type="InterPro" id="IPR050428">
    <property type="entry name" value="TCS_sensor_his_kinase"/>
</dbReference>
<dbReference type="RefSeq" id="WP_188677035.1">
    <property type="nucleotide sequence ID" value="NZ_BMKA01000004.1"/>
</dbReference>
<dbReference type="InterPro" id="IPR003594">
    <property type="entry name" value="HATPase_dom"/>
</dbReference>
<evidence type="ECO:0000256" key="1">
    <source>
        <dbReference type="ARBA" id="ARBA00000085"/>
    </source>
</evidence>
<dbReference type="InterPro" id="IPR036097">
    <property type="entry name" value="HisK_dim/P_sf"/>
</dbReference>
<dbReference type="Proteomes" id="UP000628017">
    <property type="component" value="Unassembled WGS sequence"/>
</dbReference>
<dbReference type="InterPro" id="IPR036890">
    <property type="entry name" value="HATPase_C_sf"/>
</dbReference>
<dbReference type="PANTHER" id="PTHR45436">
    <property type="entry name" value="SENSOR HISTIDINE KINASE YKOH"/>
    <property type="match status" value="1"/>
</dbReference>
<comment type="caution">
    <text evidence="14">The sequence shown here is derived from an EMBL/GenBank/DDBJ whole genome shotgun (WGS) entry which is preliminary data.</text>
</comment>
<dbReference type="CDD" id="cd00082">
    <property type="entry name" value="HisKA"/>
    <property type="match status" value="1"/>
</dbReference>
<sequence>MAERAPRYISLLQSSPLRLTVGLITMFALVSLLSLGAAYLVIRDSMQQAMQSDLTQEFAGFQAAPTAGAVAALVKAEAAVTRSDRRILSYSAPDGRHYGNGYVALTGDGFRVLSISKDDDLSELTYLAVSRPLYGGKLTIAISRAQIDNLSDFFINILLLSVLPTTAIGLTAGLVLARRTARRIRAIGDTLDKMAGGDLGARVPKLSGRTDDLSSIATHVDRMGQAQQSSVAALKQVSADIAHDLKTPIQRVAVMLNQAREMPDLPPELEDLMHRAGQETEGIVATFQSLLQIAQIEGGSPKSRFAPVDLAKLAATLVEVYEPSAEETGHHLTIEAPADHRFEVMGDKALLGQVLANLIENALRHTPEGTPVNIRLERSEADIVLSVADKGPGIPEQERDNVLRRLYRLEQSRTTSGSGLGLSLVSVIADLHEARLTLSSNEPGLRVSLRFASAPSAIP</sequence>
<dbReference type="Pfam" id="PF00672">
    <property type="entry name" value="HAMP"/>
    <property type="match status" value="1"/>
</dbReference>
<feature type="transmembrane region" description="Helical" evidence="11">
    <location>
        <begin position="153"/>
        <end position="177"/>
    </location>
</feature>
<dbReference type="SMART" id="SM00388">
    <property type="entry name" value="HisKA"/>
    <property type="match status" value="1"/>
</dbReference>
<dbReference type="EMBL" id="BMKA01000004">
    <property type="protein sequence ID" value="GGA26819.1"/>
    <property type="molecule type" value="Genomic_DNA"/>
</dbReference>
<dbReference type="CDD" id="cd00075">
    <property type="entry name" value="HATPase"/>
    <property type="match status" value="1"/>
</dbReference>
<evidence type="ECO:0000313" key="14">
    <source>
        <dbReference type="EMBL" id="GGA26819.1"/>
    </source>
</evidence>
<dbReference type="GO" id="GO:0000155">
    <property type="term" value="F:phosphorelay sensor kinase activity"/>
    <property type="evidence" value="ECO:0007669"/>
    <property type="project" value="InterPro"/>
</dbReference>
<accession>A0A916VS02</accession>
<proteinExistence type="predicted"/>
<organism evidence="14 15">
    <name type="scientific">Neptunicoccus cionae</name>
    <dbReference type="NCBI Taxonomy" id="2035344"/>
    <lineage>
        <taxon>Bacteria</taxon>
        <taxon>Pseudomonadati</taxon>
        <taxon>Pseudomonadota</taxon>
        <taxon>Alphaproteobacteria</taxon>
        <taxon>Rhodobacterales</taxon>
        <taxon>Paracoccaceae</taxon>
        <taxon>Neptunicoccus</taxon>
    </lineage>
</organism>
<keyword evidence="8 11" id="KW-1133">Transmembrane helix</keyword>
<dbReference type="EC" id="2.7.13.3" evidence="3"/>
<gene>
    <name evidence="14" type="ORF">GCM10011498_29750</name>
</gene>
<keyword evidence="7 14" id="KW-0418">Kinase</keyword>
<dbReference type="Gene3D" id="1.10.287.130">
    <property type="match status" value="1"/>
</dbReference>
<dbReference type="InterPro" id="IPR003660">
    <property type="entry name" value="HAMP_dom"/>
</dbReference>
<protein>
    <recommendedName>
        <fullName evidence="3">histidine kinase</fullName>
        <ecNumber evidence="3">2.7.13.3</ecNumber>
    </recommendedName>
</protein>
<dbReference type="SMART" id="SM00304">
    <property type="entry name" value="HAMP"/>
    <property type="match status" value="1"/>
</dbReference>
<dbReference type="Pfam" id="PF00512">
    <property type="entry name" value="HisKA"/>
    <property type="match status" value="1"/>
</dbReference>
<keyword evidence="5" id="KW-0808">Transferase</keyword>
<evidence type="ECO:0000256" key="11">
    <source>
        <dbReference type="SAM" id="Phobius"/>
    </source>
</evidence>
<dbReference type="AlphaFoldDB" id="A0A916VS02"/>
<dbReference type="PRINTS" id="PR00344">
    <property type="entry name" value="BCTRLSENSOR"/>
</dbReference>
<dbReference type="InterPro" id="IPR003661">
    <property type="entry name" value="HisK_dim/P_dom"/>
</dbReference>
<evidence type="ECO:0000256" key="7">
    <source>
        <dbReference type="ARBA" id="ARBA00022777"/>
    </source>
</evidence>
<evidence type="ECO:0000256" key="9">
    <source>
        <dbReference type="ARBA" id="ARBA00023012"/>
    </source>
</evidence>
<evidence type="ECO:0000313" key="15">
    <source>
        <dbReference type="Proteomes" id="UP000628017"/>
    </source>
</evidence>
<comment type="subcellular location">
    <subcellularLocation>
        <location evidence="2">Membrane</location>
    </subcellularLocation>
</comment>
<dbReference type="SMART" id="SM00387">
    <property type="entry name" value="HATPase_c"/>
    <property type="match status" value="1"/>
</dbReference>
<dbReference type="PROSITE" id="PS50109">
    <property type="entry name" value="HIS_KIN"/>
    <property type="match status" value="1"/>
</dbReference>
<reference evidence="14" key="2">
    <citation type="submission" date="2020-09" db="EMBL/GenBank/DDBJ databases">
        <authorList>
            <person name="Sun Q."/>
            <person name="Zhou Y."/>
        </authorList>
    </citation>
    <scope>NUCLEOTIDE SEQUENCE</scope>
    <source>
        <strain evidence="14">CGMCC 1.15880</strain>
    </source>
</reference>
<keyword evidence="9" id="KW-0902">Two-component regulatory system</keyword>
<evidence type="ECO:0000256" key="6">
    <source>
        <dbReference type="ARBA" id="ARBA00022692"/>
    </source>
</evidence>
<comment type="catalytic activity">
    <reaction evidence="1">
        <text>ATP + protein L-histidine = ADP + protein N-phospho-L-histidine.</text>
        <dbReference type="EC" id="2.7.13.3"/>
    </reaction>
</comment>
<keyword evidence="10 11" id="KW-0472">Membrane</keyword>
<evidence type="ECO:0000256" key="8">
    <source>
        <dbReference type="ARBA" id="ARBA00022989"/>
    </source>
</evidence>
<keyword evidence="4" id="KW-0597">Phosphoprotein</keyword>
<evidence type="ECO:0000259" key="13">
    <source>
        <dbReference type="PROSITE" id="PS50885"/>
    </source>
</evidence>
<dbReference type="Gene3D" id="3.30.565.10">
    <property type="entry name" value="Histidine kinase-like ATPase, C-terminal domain"/>
    <property type="match status" value="1"/>
</dbReference>
<evidence type="ECO:0000256" key="3">
    <source>
        <dbReference type="ARBA" id="ARBA00012438"/>
    </source>
</evidence>
<dbReference type="InterPro" id="IPR005467">
    <property type="entry name" value="His_kinase_dom"/>
</dbReference>
<name>A0A916VS02_9RHOB</name>
<dbReference type="PROSITE" id="PS50885">
    <property type="entry name" value="HAMP"/>
    <property type="match status" value="1"/>
</dbReference>
<dbReference type="InterPro" id="IPR004358">
    <property type="entry name" value="Sig_transdc_His_kin-like_C"/>
</dbReference>
<evidence type="ECO:0000256" key="4">
    <source>
        <dbReference type="ARBA" id="ARBA00022553"/>
    </source>
</evidence>
<evidence type="ECO:0000259" key="12">
    <source>
        <dbReference type="PROSITE" id="PS50109"/>
    </source>
</evidence>
<feature type="transmembrane region" description="Helical" evidence="11">
    <location>
        <begin position="21"/>
        <end position="42"/>
    </location>
</feature>
<dbReference type="GO" id="GO:0005886">
    <property type="term" value="C:plasma membrane"/>
    <property type="evidence" value="ECO:0007669"/>
    <property type="project" value="TreeGrafter"/>
</dbReference>
<evidence type="ECO:0000256" key="10">
    <source>
        <dbReference type="ARBA" id="ARBA00023136"/>
    </source>
</evidence>
<dbReference type="Pfam" id="PF02518">
    <property type="entry name" value="HATPase_c"/>
    <property type="match status" value="1"/>
</dbReference>
<dbReference type="SUPFAM" id="SSF47384">
    <property type="entry name" value="Homodimeric domain of signal transducing histidine kinase"/>
    <property type="match status" value="1"/>
</dbReference>
<feature type="domain" description="HAMP" evidence="13">
    <location>
        <begin position="178"/>
        <end position="232"/>
    </location>
</feature>
<keyword evidence="15" id="KW-1185">Reference proteome</keyword>
<dbReference type="SUPFAM" id="SSF55874">
    <property type="entry name" value="ATPase domain of HSP90 chaperone/DNA topoisomerase II/histidine kinase"/>
    <property type="match status" value="1"/>
</dbReference>
<evidence type="ECO:0000256" key="2">
    <source>
        <dbReference type="ARBA" id="ARBA00004370"/>
    </source>
</evidence>
<reference evidence="14" key="1">
    <citation type="journal article" date="2014" name="Int. J. Syst. Evol. Microbiol.">
        <title>Complete genome sequence of Corynebacterium casei LMG S-19264T (=DSM 44701T), isolated from a smear-ripened cheese.</title>
        <authorList>
            <consortium name="US DOE Joint Genome Institute (JGI-PGF)"/>
            <person name="Walter F."/>
            <person name="Albersmeier A."/>
            <person name="Kalinowski J."/>
            <person name="Ruckert C."/>
        </authorList>
    </citation>
    <scope>NUCLEOTIDE SEQUENCE</scope>
    <source>
        <strain evidence="14">CGMCC 1.15880</strain>
    </source>
</reference>
<evidence type="ECO:0000256" key="5">
    <source>
        <dbReference type="ARBA" id="ARBA00022679"/>
    </source>
</evidence>